<evidence type="ECO:0000259" key="8">
    <source>
        <dbReference type="PROSITE" id="PS51379"/>
    </source>
</evidence>
<organism evidence="9">
    <name type="scientific">Anaerolinea thermolimosa</name>
    <dbReference type="NCBI Taxonomy" id="229919"/>
    <lineage>
        <taxon>Bacteria</taxon>
        <taxon>Bacillati</taxon>
        <taxon>Chloroflexota</taxon>
        <taxon>Anaerolineae</taxon>
        <taxon>Anaerolineales</taxon>
        <taxon>Anaerolineaceae</taxon>
        <taxon>Anaerolinea</taxon>
    </lineage>
</organism>
<evidence type="ECO:0000256" key="3">
    <source>
        <dbReference type="ARBA" id="ARBA00022723"/>
    </source>
</evidence>
<keyword evidence="4" id="KW-0408">Iron</keyword>
<evidence type="ECO:0000256" key="1">
    <source>
        <dbReference type="ARBA" id="ARBA00004236"/>
    </source>
</evidence>
<dbReference type="PANTHER" id="PTHR30224">
    <property type="entry name" value="ELECTRON TRANSPORT PROTEIN"/>
    <property type="match status" value="1"/>
</dbReference>
<feature type="transmembrane region" description="Helical" evidence="7">
    <location>
        <begin position="51"/>
        <end position="70"/>
    </location>
</feature>
<dbReference type="AlphaFoldDB" id="A0A7C4KGI5"/>
<evidence type="ECO:0000256" key="7">
    <source>
        <dbReference type="SAM" id="Phobius"/>
    </source>
</evidence>
<dbReference type="GO" id="GO:0046872">
    <property type="term" value="F:metal ion binding"/>
    <property type="evidence" value="ECO:0007669"/>
    <property type="project" value="UniProtKB-KW"/>
</dbReference>
<feature type="transmembrane region" description="Helical" evidence="7">
    <location>
        <begin position="20"/>
        <end position="39"/>
    </location>
</feature>
<feature type="transmembrane region" description="Helical" evidence="7">
    <location>
        <begin position="259"/>
        <end position="275"/>
    </location>
</feature>
<feature type="domain" description="4Fe-4S ferredoxin-type" evidence="8">
    <location>
        <begin position="213"/>
        <end position="243"/>
    </location>
</feature>
<dbReference type="PROSITE" id="PS51379">
    <property type="entry name" value="4FE4S_FER_2"/>
    <property type="match status" value="1"/>
</dbReference>
<keyword evidence="7" id="KW-1133">Transmembrane helix</keyword>
<evidence type="ECO:0000256" key="5">
    <source>
        <dbReference type="ARBA" id="ARBA00023014"/>
    </source>
</evidence>
<dbReference type="EMBL" id="DSYK01000170">
    <property type="protein sequence ID" value="HGS20876.1"/>
    <property type="molecule type" value="Genomic_DNA"/>
</dbReference>
<feature type="transmembrane region" description="Helical" evidence="7">
    <location>
        <begin position="114"/>
        <end position="131"/>
    </location>
</feature>
<dbReference type="InterPro" id="IPR052378">
    <property type="entry name" value="NosR_regulator"/>
</dbReference>
<evidence type="ECO:0000256" key="4">
    <source>
        <dbReference type="ARBA" id="ARBA00023004"/>
    </source>
</evidence>
<gene>
    <name evidence="9" type="ORF">ENT37_03285</name>
</gene>
<keyword evidence="5" id="KW-0411">Iron-sulfur</keyword>
<sequence>MELTRFSLIKNLLKNRLPQLALFALMLAGFVFAIMTGFIGTPVGSHNFSIVFVWIAWWAILILVAVPFFGRGWCAVCPIPVVGDWLQRGAVLDPAPKAPKWLGLRVPAKLRNMWMQNLSFTLVALFSSVILTTPIVTSVVLAAMLFLAIGLSMVFERRAFCRYLCPVGGFIGLYAQTAPIELRVKDKNVCAKCIGKPCYNGSELGSGCPWDVFPGGLTKNTYCGLCMECIRTCPHDNIALNARPFSADLAKPSAKLDEAFKAFIMLGAALIYAYVLMGSNGTAKLAAYSVFTPMWFVYTAIFLTVIFILLPGMYWLAVKAGNLNLPLFGKRFAIASTPLIPLGLMFWVAFSLSFVLTNATYILAALSDPLGLGWNLFGTAAMPWQPVLSALVAPAQTLALVGGLAWAARTAQKTAPQANISPAPVIVYSFSATLLMLWLLL</sequence>
<protein>
    <submittedName>
        <fullName evidence="9">4Fe-4S binding protein</fullName>
    </submittedName>
</protein>
<evidence type="ECO:0000256" key="6">
    <source>
        <dbReference type="ARBA" id="ARBA00023136"/>
    </source>
</evidence>
<evidence type="ECO:0000256" key="2">
    <source>
        <dbReference type="ARBA" id="ARBA00022475"/>
    </source>
</evidence>
<comment type="subcellular location">
    <subcellularLocation>
        <location evidence="1">Cell membrane</location>
    </subcellularLocation>
</comment>
<dbReference type="Pfam" id="PF12801">
    <property type="entry name" value="Fer4_5"/>
    <property type="match status" value="2"/>
</dbReference>
<feature type="transmembrane region" description="Helical" evidence="7">
    <location>
        <begin position="339"/>
        <end position="364"/>
    </location>
</feature>
<dbReference type="PROSITE" id="PS00198">
    <property type="entry name" value="4FE4S_FER_1"/>
    <property type="match status" value="1"/>
</dbReference>
<feature type="transmembrane region" description="Helical" evidence="7">
    <location>
        <begin position="137"/>
        <end position="155"/>
    </location>
</feature>
<keyword evidence="6 7" id="KW-0472">Membrane</keyword>
<feature type="transmembrane region" description="Helical" evidence="7">
    <location>
        <begin position="384"/>
        <end position="408"/>
    </location>
</feature>
<name>A0A7C4KGI5_9CHLR</name>
<dbReference type="InterPro" id="IPR017900">
    <property type="entry name" value="4Fe4S_Fe_S_CS"/>
</dbReference>
<accession>A0A7C4KGI5</accession>
<evidence type="ECO:0000313" key="9">
    <source>
        <dbReference type="EMBL" id="HGS20876.1"/>
    </source>
</evidence>
<feature type="transmembrane region" description="Helical" evidence="7">
    <location>
        <begin position="420"/>
        <end position="440"/>
    </location>
</feature>
<proteinExistence type="predicted"/>
<dbReference type="GO" id="GO:0051536">
    <property type="term" value="F:iron-sulfur cluster binding"/>
    <property type="evidence" value="ECO:0007669"/>
    <property type="project" value="UniProtKB-KW"/>
</dbReference>
<dbReference type="InterPro" id="IPR017896">
    <property type="entry name" value="4Fe4S_Fe-S-bd"/>
</dbReference>
<keyword evidence="3" id="KW-0479">Metal-binding</keyword>
<feature type="transmembrane region" description="Helical" evidence="7">
    <location>
        <begin position="295"/>
        <end position="318"/>
    </location>
</feature>
<dbReference type="GO" id="GO:0005886">
    <property type="term" value="C:plasma membrane"/>
    <property type="evidence" value="ECO:0007669"/>
    <property type="project" value="UniProtKB-SubCell"/>
</dbReference>
<keyword evidence="2" id="KW-1003">Cell membrane</keyword>
<reference evidence="9" key="1">
    <citation type="journal article" date="2020" name="mSystems">
        <title>Genome- and Community-Level Interaction Insights into Carbon Utilization and Element Cycling Functions of Hydrothermarchaeota in Hydrothermal Sediment.</title>
        <authorList>
            <person name="Zhou Z."/>
            <person name="Liu Y."/>
            <person name="Xu W."/>
            <person name="Pan J."/>
            <person name="Luo Z.H."/>
            <person name="Li M."/>
        </authorList>
    </citation>
    <scope>NUCLEOTIDE SEQUENCE [LARGE SCALE GENOMIC DNA]</scope>
    <source>
        <strain evidence="9">SpSt-573</strain>
    </source>
</reference>
<dbReference type="PANTHER" id="PTHR30224:SF4">
    <property type="entry name" value="ELECTRON TRANSPORT PROTEIN YCCM-RELATED"/>
    <property type="match status" value="1"/>
</dbReference>
<keyword evidence="7" id="KW-0812">Transmembrane</keyword>
<comment type="caution">
    <text evidence="9">The sequence shown here is derived from an EMBL/GenBank/DDBJ whole genome shotgun (WGS) entry which is preliminary data.</text>
</comment>